<evidence type="ECO:0000313" key="3">
    <source>
        <dbReference type="Proteomes" id="UP001159042"/>
    </source>
</evidence>
<feature type="domain" description="CHK kinase-like" evidence="1">
    <location>
        <begin position="123"/>
        <end position="319"/>
    </location>
</feature>
<dbReference type="Gene3D" id="3.90.1200.10">
    <property type="match status" value="1"/>
</dbReference>
<dbReference type="EMBL" id="JANEYG010000001">
    <property type="protein sequence ID" value="KAJ8925786.1"/>
    <property type="molecule type" value="Genomic_DNA"/>
</dbReference>
<accession>A0AAV8WH63</accession>
<dbReference type="SMART" id="SM00587">
    <property type="entry name" value="CHK"/>
    <property type="match status" value="1"/>
</dbReference>
<protein>
    <recommendedName>
        <fullName evidence="1">CHK kinase-like domain-containing protein</fullName>
    </recommendedName>
</protein>
<dbReference type="Pfam" id="PF02958">
    <property type="entry name" value="EcKL"/>
    <property type="match status" value="1"/>
</dbReference>
<reference evidence="2 3" key="1">
    <citation type="journal article" date="2023" name="Insect Mol. Biol.">
        <title>Genome sequencing provides insights into the evolution of gene families encoding plant cell wall-degrading enzymes in longhorned beetles.</title>
        <authorList>
            <person name="Shin N.R."/>
            <person name="Okamura Y."/>
            <person name="Kirsch R."/>
            <person name="Pauchet Y."/>
        </authorList>
    </citation>
    <scope>NUCLEOTIDE SEQUENCE [LARGE SCALE GENOMIC DNA]</scope>
    <source>
        <strain evidence="2">EAD_L_NR</strain>
    </source>
</reference>
<name>A0AAV8WH63_9CUCU</name>
<dbReference type="InterPro" id="IPR015897">
    <property type="entry name" value="CHK_kinase-like"/>
</dbReference>
<dbReference type="Proteomes" id="UP001159042">
    <property type="component" value="Unassembled WGS sequence"/>
</dbReference>
<organism evidence="2 3">
    <name type="scientific">Exocentrus adspersus</name>
    <dbReference type="NCBI Taxonomy" id="1586481"/>
    <lineage>
        <taxon>Eukaryota</taxon>
        <taxon>Metazoa</taxon>
        <taxon>Ecdysozoa</taxon>
        <taxon>Arthropoda</taxon>
        <taxon>Hexapoda</taxon>
        <taxon>Insecta</taxon>
        <taxon>Pterygota</taxon>
        <taxon>Neoptera</taxon>
        <taxon>Endopterygota</taxon>
        <taxon>Coleoptera</taxon>
        <taxon>Polyphaga</taxon>
        <taxon>Cucujiformia</taxon>
        <taxon>Chrysomeloidea</taxon>
        <taxon>Cerambycidae</taxon>
        <taxon>Lamiinae</taxon>
        <taxon>Acanthocinini</taxon>
        <taxon>Exocentrus</taxon>
    </lineage>
</organism>
<keyword evidence="3" id="KW-1185">Reference proteome</keyword>
<dbReference type="PANTHER" id="PTHR11012:SF30">
    <property type="entry name" value="PROTEIN KINASE-LIKE DOMAIN-CONTAINING"/>
    <property type="match status" value="1"/>
</dbReference>
<dbReference type="InterPro" id="IPR011009">
    <property type="entry name" value="Kinase-like_dom_sf"/>
</dbReference>
<gene>
    <name evidence="2" type="ORF">NQ315_009636</name>
</gene>
<dbReference type="PANTHER" id="PTHR11012">
    <property type="entry name" value="PROTEIN KINASE-LIKE DOMAIN-CONTAINING"/>
    <property type="match status" value="1"/>
</dbReference>
<dbReference type="SUPFAM" id="SSF56112">
    <property type="entry name" value="Protein kinase-like (PK-like)"/>
    <property type="match status" value="1"/>
</dbReference>
<comment type="caution">
    <text evidence="2">The sequence shown here is derived from an EMBL/GenBank/DDBJ whole genome shotgun (WGS) entry which is preliminary data.</text>
</comment>
<proteinExistence type="predicted"/>
<dbReference type="AlphaFoldDB" id="A0AAV8WH63"/>
<sequence>MPITDDDIKTYIREAFDNQNLSSCEITLTGSNEKTDGYASFINFATVSTTTKDGTREDTHIAVKVARESLLQSFRYAFERESYIYSTILPKFNAFQKENKVAEVFSSFPKCYKTVSDEKVELIIMDDLKKKGYELYDRKKPMDLDHLKLVLQEYAKLHAIPFALRHKKKEEFKQLVGDFKDNMITIFDDSWRRMLAQGFEKAGGVMKEKGKLHLYQMCEGIIKKNAGDMMMELLTTEEPVSAILHGDCWNNNFLFEYKVENSTRIPLQVAIVDWQLSRLHSPVVDLSYFLYSTSSEEQLEHFDELLEVYYESFSKCIEELGCDPEQLFPMSTLKSHWKKYSLYGLFMVVLCLHVMMSDKEETADIDVDSDNSEERNQSFMDMKIKNVGEYHKRLAAVLGHYYEYTKQ</sequence>
<evidence type="ECO:0000313" key="2">
    <source>
        <dbReference type="EMBL" id="KAJ8925786.1"/>
    </source>
</evidence>
<evidence type="ECO:0000259" key="1">
    <source>
        <dbReference type="SMART" id="SM00587"/>
    </source>
</evidence>
<dbReference type="InterPro" id="IPR004119">
    <property type="entry name" value="EcKL"/>
</dbReference>